<keyword evidence="3" id="KW-0812">Transmembrane</keyword>
<dbReference type="Gene3D" id="3.30.70.270">
    <property type="match status" value="1"/>
</dbReference>
<dbReference type="InterPro" id="IPR050469">
    <property type="entry name" value="Diguanylate_Cyclase"/>
</dbReference>
<feature type="domain" description="GGDEF" evidence="4">
    <location>
        <begin position="387"/>
        <end position="520"/>
    </location>
</feature>
<evidence type="ECO:0000256" key="2">
    <source>
        <dbReference type="SAM" id="MobiDB-lite"/>
    </source>
</evidence>
<sequence>MRLQLLWYHQFQSAGYYAAKAQGYYRQAGLDVEIRHGGYDDQGQAPSPLAEVLSGRADFGIARSELLMHHARGAPVVVLANLMQRSPLVLMTLARHDFTKLEEIGERPISVTLPGTGNRTSAETLATFLNSGLAPATLNNSPPRWELEALLTGETQLMPAYLTDAPYRVRQRGATPVLIRPTDHGIDFYGDLLFTRQALLEAHPDRVAAFRRASLKGWAYALENVDEVIELILREYPERNTGVTRGLLRYEAEQIRRLMQPDLIQIGHINPQRWRDIGEIYTRLNLIDDVDLDGFLYRADTPSLAALILRWWRWLLPIGVMGVLVSALATYLWIINARLRHEIRRRQEAERSLQRLADRDGLTGADNRRFFETTLARTFAQARRHHRPLTLMMLDVDHFKQINDRHGHLAGDQVLVGLVEATRGVIRQDDHLARYGGEEFAVIMPDTSLDAARVVAERVLDANRRHAVATLDGQVHYTVSIGLASLTADDGDPLALIQRADDRLYLAKRGGRDRLAAPAGETPAPDVGQRPGIAGG</sequence>
<dbReference type="Pfam" id="PF00990">
    <property type="entry name" value="GGDEF"/>
    <property type="match status" value="1"/>
</dbReference>
<dbReference type="EMBL" id="JARWAK010000003">
    <property type="protein sequence ID" value="MDR5866099.1"/>
    <property type="molecule type" value="Genomic_DNA"/>
</dbReference>
<gene>
    <name evidence="5" type="ORF">QC818_04775</name>
</gene>
<dbReference type="PROSITE" id="PS50887">
    <property type="entry name" value="GGDEF"/>
    <property type="match status" value="1"/>
</dbReference>
<dbReference type="InterPro" id="IPR029787">
    <property type="entry name" value="Nucleotide_cyclase"/>
</dbReference>
<evidence type="ECO:0000256" key="3">
    <source>
        <dbReference type="SAM" id="Phobius"/>
    </source>
</evidence>
<dbReference type="SUPFAM" id="SSF55073">
    <property type="entry name" value="Nucleotide cyclase"/>
    <property type="match status" value="1"/>
</dbReference>
<keyword evidence="3" id="KW-1133">Transmembrane helix</keyword>
<organism evidence="5 6">
    <name type="scientific">Halomonas koreensis</name>
    <dbReference type="NCBI Taxonomy" id="245385"/>
    <lineage>
        <taxon>Bacteria</taxon>
        <taxon>Pseudomonadati</taxon>
        <taxon>Pseudomonadota</taxon>
        <taxon>Gammaproteobacteria</taxon>
        <taxon>Oceanospirillales</taxon>
        <taxon>Halomonadaceae</taxon>
        <taxon>Halomonas</taxon>
    </lineage>
</organism>
<proteinExistence type="predicted"/>
<dbReference type="CDD" id="cd01949">
    <property type="entry name" value="GGDEF"/>
    <property type="match status" value="1"/>
</dbReference>
<reference evidence="5 6" key="1">
    <citation type="submission" date="2023-04" db="EMBL/GenBank/DDBJ databases">
        <title>A long-awaited taxogenomic arrangement of the family Halomonadaceae.</title>
        <authorList>
            <person name="De La Haba R."/>
            <person name="Chuvochina M."/>
            <person name="Wittouck S."/>
            <person name="Arahal D.R."/>
            <person name="Sanchez-Porro C."/>
            <person name="Hugenholtz P."/>
            <person name="Ventosa A."/>
        </authorList>
    </citation>
    <scope>NUCLEOTIDE SEQUENCE [LARGE SCALE GENOMIC DNA]</scope>
    <source>
        <strain evidence="5 6">DSM 23530</strain>
    </source>
</reference>
<dbReference type="RefSeq" id="WP_309651704.1">
    <property type="nucleotide sequence ID" value="NZ_JARWAK010000003.1"/>
</dbReference>
<dbReference type="PANTHER" id="PTHR45138:SF24">
    <property type="entry name" value="DIGUANYLATE CYCLASE DGCC-RELATED"/>
    <property type="match status" value="1"/>
</dbReference>
<dbReference type="SMART" id="SM00267">
    <property type="entry name" value="GGDEF"/>
    <property type="match status" value="1"/>
</dbReference>
<dbReference type="InterPro" id="IPR000160">
    <property type="entry name" value="GGDEF_dom"/>
</dbReference>
<evidence type="ECO:0000259" key="4">
    <source>
        <dbReference type="PROSITE" id="PS50887"/>
    </source>
</evidence>
<dbReference type="InterPro" id="IPR015168">
    <property type="entry name" value="SsuA/THI5"/>
</dbReference>
<feature type="transmembrane region" description="Helical" evidence="3">
    <location>
        <begin position="311"/>
        <end position="335"/>
    </location>
</feature>
<dbReference type="Gene3D" id="3.40.190.10">
    <property type="entry name" value="Periplasmic binding protein-like II"/>
    <property type="match status" value="2"/>
</dbReference>
<comment type="caution">
    <text evidence="5">The sequence shown here is derived from an EMBL/GenBank/DDBJ whole genome shotgun (WGS) entry which is preliminary data.</text>
</comment>
<dbReference type="GO" id="GO:0052621">
    <property type="term" value="F:diguanylate cyclase activity"/>
    <property type="evidence" value="ECO:0007669"/>
    <property type="project" value="UniProtKB-EC"/>
</dbReference>
<dbReference type="Pfam" id="PF09084">
    <property type="entry name" value="NMT1"/>
    <property type="match status" value="1"/>
</dbReference>
<dbReference type="PANTHER" id="PTHR45138">
    <property type="entry name" value="REGULATORY COMPONENTS OF SENSORY TRANSDUCTION SYSTEM"/>
    <property type="match status" value="1"/>
</dbReference>
<dbReference type="SUPFAM" id="SSF53850">
    <property type="entry name" value="Periplasmic binding protein-like II"/>
    <property type="match status" value="1"/>
</dbReference>
<evidence type="ECO:0000313" key="6">
    <source>
        <dbReference type="Proteomes" id="UP001264519"/>
    </source>
</evidence>
<keyword evidence="3" id="KW-0472">Membrane</keyword>
<feature type="region of interest" description="Disordered" evidence="2">
    <location>
        <begin position="514"/>
        <end position="536"/>
    </location>
</feature>
<keyword evidence="6" id="KW-1185">Reference proteome</keyword>
<accession>A0ABU1FZI4</accession>
<dbReference type="EC" id="2.7.7.65" evidence="1"/>
<protein>
    <recommendedName>
        <fullName evidence="1">diguanylate cyclase</fullName>
        <ecNumber evidence="1">2.7.7.65</ecNumber>
    </recommendedName>
</protein>
<keyword evidence="5" id="KW-0548">Nucleotidyltransferase</keyword>
<dbReference type="InterPro" id="IPR043128">
    <property type="entry name" value="Rev_trsase/Diguanyl_cyclase"/>
</dbReference>
<keyword evidence="5" id="KW-0808">Transferase</keyword>
<dbReference type="Proteomes" id="UP001264519">
    <property type="component" value="Unassembled WGS sequence"/>
</dbReference>
<evidence type="ECO:0000256" key="1">
    <source>
        <dbReference type="ARBA" id="ARBA00012528"/>
    </source>
</evidence>
<name>A0ABU1FZI4_9GAMM</name>
<dbReference type="NCBIfam" id="TIGR00254">
    <property type="entry name" value="GGDEF"/>
    <property type="match status" value="1"/>
</dbReference>
<evidence type="ECO:0000313" key="5">
    <source>
        <dbReference type="EMBL" id="MDR5866099.1"/>
    </source>
</evidence>